<accession>A8NF12</accession>
<name>A8NF12_BRUMA</name>
<gene>
    <name evidence="1" type="ORF">Bm1_01155</name>
</gene>
<evidence type="ECO:0000313" key="1">
    <source>
        <dbReference type="EMBL" id="EDP39449.1"/>
    </source>
</evidence>
<sequence>MDCSPAQGDFGCKNMLRIVIPIRYISI</sequence>
<protein>
    <submittedName>
        <fullName evidence="1">Uncharacterized protein</fullName>
    </submittedName>
</protein>
<organism evidence="1">
    <name type="scientific">Brugia malayi</name>
    <name type="common">Filarial nematode worm</name>
    <dbReference type="NCBI Taxonomy" id="6279"/>
    <lineage>
        <taxon>Eukaryota</taxon>
        <taxon>Metazoa</taxon>
        <taxon>Ecdysozoa</taxon>
        <taxon>Nematoda</taxon>
        <taxon>Chromadorea</taxon>
        <taxon>Rhabditida</taxon>
        <taxon>Spirurina</taxon>
        <taxon>Spiruromorpha</taxon>
        <taxon>Filarioidea</taxon>
        <taxon>Onchocercidae</taxon>
        <taxon>Brugia</taxon>
    </lineage>
</organism>
<reference evidence="1" key="1">
    <citation type="journal article" date="2007" name="Science">
        <title>Draft genome of the filarial nematode parasite Brugia malayi.</title>
        <authorList>
            <person name="Ghedin E."/>
            <person name="Wang S."/>
            <person name="Spiro D."/>
            <person name="Caler E."/>
            <person name="Zhao Q."/>
            <person name="Crabtree J."/>
            <person name="Allen J.E."/>
            <person name="Delcher A.L."/>
            <person name="Guiliano D.B."/>
            <person name="Miranda-Saavedra D."/>
            <person name="Angiuoli S.V."/>
            <person name="Creasy T."/>
            <person name="Amedeo P."/>
            <person name="Haas B."/>
            <person name="El-Sayed N.M."/>
            <person name="Wortman J.R."/>
            <person name="Feldblyum T."/>
            <person name="Tallon L."/>
            <person name="Schatz M."/>
            <person name="Shumway M."/>
            <person name="Koo H."/>
            <person name="Salzberg S.L."/>
            <person name="Schobel S."/>
            <person name="Pertea M."/>
            <person name="Pop M."/>
            <person name="White O."/>
            <person name="Barton G.J."/>
            <person name="Carlow C.K."/>
            <person name="Crawford M.J."/>
            <person name="Daub J."/>
            <person name="Dimmic M.W."/>
            <person name="Estes C.F."/>
            <person name="Foster J.M."/>
            <person name="Ganatra M."/>
            <person name="Gregory W.F."/>
            <person name="Johnson N.M."/>
            <person name="Jin J."/>
            <person name="Komuniecki R."/>
            <person name="Korf I."/>
            <person name="Kumar S."/>
            <person name="Laney S."/>
            <person name="Li B.W."/>
            <person name="Li W."/>
            <person name="Lindblom T.H."/>
            <person name="Lustigman S."/>
            <person name="Ma D."/>
            <person name="Maina C.V."/>
            <person name="Martin D.M."/>
            <person name="McCarter J.P."/>
            <person name="McReynolds L."/>
            <person name="Mitreva M."/>
            <person name="Nutman T.B."/>
            <person name="Parkinson J."/>
            <person name="Peregrin-Alvarez J.M."/>
            <person name="Poole C."/>
            <person name="Ren Q."/>
            <person name="Saunders L."/>
            <person name="Sluder A.E."/>
            <person name="Smith K."/>
            <person name="Stanke M."/>
            <person name="Unnasch T.R."/>
            <person name="Ware J."/>
            <person name="Wei A.D."/>
            <person name="Weil G."/>
            <person name="Williams D.J."/>
            <person name="Zhang Y."/>
            <person name="Williams S.A."/>
            <person name="Fraser-Liggett C."/>
            <person name="Slatko B."/>
            <person name="Blaxter M.L."/>
            <person name="Scott A.L."/>
        </authorList>
    </citation>
    <scope>NUCLEOTIDE SEQUENCE [LARGE SCALE GENOMIC DNA]</scope>
</reference>
<dbReference type="EMBL" id="DS237029">
    <property type="protein sequence ID" value="EDP39449.1"/>
    <property type="molecule type" value="Genomic_DNA"/>
</dbReference>
<proteinExistence type="predicted"/>
<dbReference type="AlphaFoldDB" id="A8NF12"/>